<evidence type="ECO:0000256" key="1">
    <source>
        <dbReference type="SAM" id="MobiDB-lite"/>
    </source>
</evidence>
<proteinExistence type="predicted"/>
<feature type="compositionally biased region" description="Basic and acidic residues" evidence="1">
    <location>
        <begin position="19"/>
        <end position="29"/>
    </location>
</feature>
<dbReference type="EMBL" id="UYJE01008321">
    <property type="protein sequence ID" value="VDI62898.1"/>
    <property type="molecule type" value="Genomic_DNA"/>
</dbReference>
<name>A0A8B6GES1_MYTGA</name>
<keyword evidence="3" id="KW-1185">Reference proteome</keyword>
<protein>
    <submittedName>
        <fullName evidence="2">Uncharacterized protein</fullName>
    </submittedName>
</protein>
<dbReference type="OrthoDB" id="5583482at2759"/>
<evidence type="ECO:0000313" key="3">
    <source>
        <dbReference type="Proteomes" id="UP000596742"/>
    </source>
</evidence>
<comment type="caution">
    <text evidence="2">The sequence shown here is derived from an EMBL/GenBank/DDBJ whole genome shotgun (WGS) entry which is preliminary data.</text>
</comment>
<feature type="compositionally biased region" description="Polar residues" evidence="1">
    <location>
        <begin position="30"/>
        <end position="47"/>
    </location>
</feature>
<organism evidence="2 3">
    <name type="scientific">Mytilus galloprovincialis</name>
    <name type="common">Mediterranean mussel</name>
    <dbReference type="NCBI Taxonomy" id="29158"/>
    <lineage>
        <taxon>Eukaryota</taxon>
        <taxon>Metazoa</taxon>
        <taxon>Spiralia</taxon>
        <taxon>Lophotrochozoa</taxon>
        <taxon>Mollusca</taxon>
        <taxon>Bivalvia</taxon>
        <taxon>Autobranchia</taxon>
        <taxon>Pteriomorphia</taxon>
        <taxon>Mytilida</taxon>
        <taxon>Mytiloidea</taxon>
        <taxon>Mytilidae</taxon>
        <taxon>Mytilinae</taxon>
        <taxon>Mytilus</taxon>
    </lineage>
</organism>
<dbReference type="Proteomes" id="UP000596742">
    <property type="component" value="Unassembled WGS sequence"/>
</dbReference>
<feature type="compositionally biased region" description="Polar residues" evidence="1">
    <location>
        <begin position="83"/>
        <end position="93"/>
    </location>
</feature>
<feature type="compositionally biased region" description="Basic and acidic residues" evidence="1">
    <location>
        <begin position="141"/>
        <end position="162"/>
    </location>
</feature>
<dbReference type="AlphaFoldDB" id="A0A8B6GES1"/>
<feature type="region of interest" description="Disordered" evidence="1">
    <location>
        <begin position="141"/>
        <end position="163"/>
    </location>
</feature>
<gene>
    <name evidence="2" type="ORF">MGAL_10B030033</name>
</gene>
<feature type="compositionally biased region" description="Polar residues" evidence="1">
    <location>
        <begin position="1"/>
        <end position="18"/>
    </location>
</feature>
<evidence type="ECO:0000313" key="2">
    <source>
        <dbReference type="EMBL" id="VDI62898.1"/>
    </source>
</evidence>
<sequence length="242" mass="27458">MALSVEVQSQKMGLQSKESNLDELSHRLSDITTKSQQEIKQLTNSMKSLRKPNGEKGNASLGSRTSSTGSLNTLTNGNGPNSHSQQVPTHTYRQFSPPEKIESVEHENKIDNFETTVKIDDVTKIECVEKDYGIDKVKINDNESDVNDKNTHNDEKREKADDVENNINEDDIEMDHTDSDHSDHSDEFSFPPLSEIAQTDDQPSLYQDPVKTVIKKMSYMRNHDLLKLYHIQIQIKVKMLGT</sequence>
<feature type="region of interest" description="Disordered" evidence="1">
    <location>
        <begin position="1"/>
        <end position="93"/>
    </location>
</feature>
<reference evidence="2" key="1">
    <citation type="submission" date="2018-11" db="EMBL/GenBank/DDBJ databases">
        <authorList>
            <person name="Alioto T."/>
            <person name="Alioto T."/>
        </authorList>
    </citation>
    <scope>NUCLEOTIDE SEQUENCE</scope>
</reference>
<accession>A0A8B6GES1</accession>
<feature type="compositionally biased region" description="Low complexity" evidence="1">
    <location>
        <begin position="60"/>
        <end position="82"/>
    </location>
</feature>